<sequence length="368" mass="41786">MGHKDDYDSTGKTKGQAEKARWTVLASFFALGLCLGVVVAERVYVQKRALIPKPRQLVSTVSNALHSVGHHAPAAPRNELEAYLMQIAPNKELLLAVANKNTMWDGMLDTFTQGIKRAKVSNHMILALDQQTVDWCKKNGVNAHFMNLTIAATQQGTGDNHAVSAMKFGILKNFVELGWSVLLSDVDIAIFQNPFEHLYRDSDVEGMTDGFDEHTAYGSIEGFDDPSMGWGRYAQYYKHFNMNSGLFYLKANNRTLDLLTRLAYRLSHEKYWDQTAYNEEIFFLSHGSYKSPQVSVRVMEIDKFMNSKRLFKDIRHRPKSQQPPLPVMVHINYHPDKHERMKAVIKWYIGGDEHALDAFPGGSEKGTR</sequence>
<keyword evidence="1" id="KW-1133">Transmembrane helix</keyword>
<feature type="transmembrane region" description="Helical" evidence="1">
    <location>
        <begin position="20"/>
        <end position="45"/>
    </location>
</feature>
<comment type="caution">
    <text evidence="3">The sequence shown here is derived from an EMBL/GenBank/DDBJ whole genome shotgun (WGS) entry which is preliminary data.</text>
</comment>
<evidence type="ECO:0000259" key="2">
    <source>
        <dbReference type="Pfam" id="PF03407"/>
    </source>
</evidence>
<reference evidence="3" key="1">
    <citation type="journal article" date="2020" name="bioRxiv">
        <title>Comparative genomics of Chlamydomonas.</title>
        <authorList>
            <person name="Craig R.J."/>
            <person name="Hasan A.R."/>
            <person name="Ness R.W."/>
            <person name="Keightley P.D."/>
        </authorList>
    </citation>
    <scope>NUCLEOTIDE SEQUENCE</scope>
    <source>
        <strain evidence="3">CCAP 11/173</strain>
    </source>
</reference>
<dbReference type="AlphaFoldDB" id="A0A836B567"/>
<dbReference type="GO" id="GO:0080147">
    <property type="term" value="P:root hair cell development"/>
    <property type="evidence" value="ECO:0007669"/>
    <property type="project" value="InterPro"/>
</dbReference>
<keyword evidence="4" id="KW-1185">Reference proteome</keyword>
<proteinExistence type="predicted"/>
<dbReference type="PANTHER" id="PTHR46581:SF3">
    <property type="entry name" value="ARABINOSYLTRANSFERASE RRA3"/>
    <property type="match status" value="1"/>
</dbReference>
<feature type="domain" description="Nucleotide-diphospho-sugar transferase" evidence="2">
    <location>
        <begin position="119"/>
        <end position="342"/>
    </location>
</feature>
<organism evidence="3 4">
    <name type="scientific">Chlamydomonas schloesseri</name>
    <dbReference type="NCBI Taxonomy" id="2026947"/>
    <lineage>
        <taxon>Eukaryota</taxon>
        <taxon>Viridiplantae</taxon>
        <taxon>Chlorophyta</taxon>
        <taxon>core chlorophytes</taxon>
        <taxon>Chlorophyceae</taxon>
        <taxon>CS clade</taxon>
        <taxon>Chlamydomonadales</taxon>
        <taxon>Chlamydomonadaceae</taxon>
        <taxon>Chlamydomonas</taxon>
    </lineage>
</organism>
<dbReference type="Proteomes" id="UP000613740">
    <property type="component" value="Unassembled WGS sequence"/>
</dbReference>
<dbReference type="InterPro" id="IPR044290">
    <property type="entry name" value="RRA1/2/3"/>
</dbReference>
<gene>
    <name evidence="3" type="ORF">HYH02_007359</name>
</gene>
<dbReference type="OrthoDB" id="540503at2759"/>
<evidence type="ECO:0000313" key="4">
    <source>
        <dbReference type="Proteomes" id="UP000613740"/>
    </source>
</evidence>
<dbReference type="PANTHER" id="PTHR46581">
    <property type="entry name" value="ARABINOSYLTRANSFERASE RRA3"/>
    <property type="match status" value="1"/>
</dbReference>
<dbReference type="GO" id="GO:0016757">
    <property type="term" value="F:glycosyltransferase activity"/>
    <property type="evidence" value="ECO:0007669"/>
    <property type="project" value="InterPro"/>
</dbReference>
<evidence type="ECO:0000313" key="3">
    <source>
        <dbReference type="EMBL" id="KAG2447905.1"/>
    </source>
</evidence>
<dbReference type="InterPro" id="IPR005069">
    <property type="entry name" value="Nucl-diP-sugar_transferase"/>
</dbReference>
<keyword evidence="1" id="KW-0472">Membrane</keyword>
<accession>A0A836B567</accession>
<keyword evidence="1" id="KW-0812">Transmembrane</keyword>
<dbReference type="EMBL" id="JAEHOD010000020">
    <property type="protein sequence ID" value="KAG2447905.1"/>
    <property type="molecule type" value="Genomic_DNA"/>
</dbReference>
<name>A0A836B567_9CHLO</name>
<evidence type="ECO:0000256" key="1">
    <source>
        <dbReference type="SAM" id="Phobius"/>
    </source>
</evidence>
<dbReference type="Pfam" id="PF03407">
    <property type="entry name" value="Nucleotid_trans"/>
    <property type="match status" value="1"/>
</dbReference>
<protein>
    <recommendedName>
        <fullName evidence="2">Nucleotide-diphospho-sugar transferase domain-containing protein</fullName>
    </recommendedName>
</protein>